<dbReference type="Proteomes" id="UP001524473">
    <property type="component" value="Unassembled WGS sequence"/>
</dbReference>
<dbReference type="Pfam" id="PF01467">
    <property type="entry name" value="CTP_transf_like"/>
    <property type="match status" value="1"/>
</dbReference>
<evidence type="ECO:0000256" key="6">
    <source>
        <dbReference type="ARBA" id="ARBA00022741"/>
    </source>
</evidence>
<sequence>MKTGIYGGTFNPIHLGHLHILQEFIRRLSLDRVLLIPTRIPPHKQAESLAEAEDRLEMCRLAAEEITEAPVLLSRLELSREGKSYTAETLEELKREFPGDEFYLLMGEDMFLTVDRWYRPETIFALAKICASPRSADGFRQLKEKKRELEDRFGARCCVEDIPYWKISSTEIRKMAAAGEELNGMTPVSVAKYIREHKLYEKGGRRE</sequence>
<comment type="catalytic activity">
    <reaction evidence="9 10">
        <text>nicotinate beta-D-ribonucleotide + ATP + H(+) = deamido-NAD(+) + diphosphate</text>
        <dbReference type="Rhea" id="RHEA:22860"/>
        <dbReference type="ChEBI" id="CHEBI:15378"/>
        <dbReference type="ChEBI" id="CHEBI:30616"/>
        <dbReference type="ChEBI" id="CHEBI:33019"/>
        <dbReference type="ChEBI" id="CHEBI:57502"/>
        <dbReference type="ChEBI" id="CHEBI:58437"/>
        <dbReference type="EC" id="2.7.7.18"/>
    </reaction>
</comment>
<dbReference type="GeneID" id="90532055"/>
<dbReference type="GO" id="GO:0016779">
    <property type="term" value="F:nucleotidyltransferase activity"/>
    <property type="evidence" value="ECO:0007669"/>
    <property type="project" value="UniProtKB-KW"/>
</dbReference>
<evidence type="ECO:0000313" key="12">
    <source>
        <dbReference type="EMBL" id="MCQ4840808.1"/>
    </source>
</evidence>
<evidence type="ECO:0000259" key="11">
    <source>
        <dbReference type="Pfam" id="PF01467"/>
    </source>
</evidence>
<accession>A0ABT1S1X3</accession>
<keyword evidence="8 10" id="KW-0520">NAD</keyword>
<dbReference type="NCBIfam" id="NF000840">
    <property type="entry name" value="PRK00071.1-3"/>
    <property type="match status" value="1"/>
</dbReference>
<dbReference type="InterPro" id="IPR014729">
    <property type="entry name" value="Rossmann-like_a/b/a_fold"/>
</dbReference>
<dbReference type="PANTHER" id="PTHR39321:SF3">
    <property type="entry name" value="PHOSPHOPANTETHEINE ADENYLYLTRANSFERASE"/>
    <property type="match status" value="1"/>
</dbReference>
<dbReference type="Gene3D" id="3.40.50.620">
    <property type="entry name" value="HUPs"/>
    <property type="match status" value="1"/>
</dbReference>
<gene>
    <name evidence="10 12" type="primary">nadD</name>
    <name evidence="12" type="ORF">NE695_12910</name>
</gene>
<keyword evidence="6 10" id="KW-0547">Nucleotide-binding</keyword>
<name>A0ABT1S1X3_9FIRM</name>
<organism evidence="12 13">
    <name type="scientific">Neglectibacter timonensis</name>
    <dbReference type="NCBI Taxonomy" id="1776382"/>
    <lineage>
        <taxon>Bacteria</taxon>
        <taxon>Bacillati</taxon>
        <taxon>Bacillota</taxon>
        <taxon>Clostridia</taxon>
        <taxon>Eubacteriales</taxon>
        <taxon>Oscillospiraceae</taxon>
        <taxon>Neglectibacter</taxon>
    </lineage>
</organism>
<evidence type="ECO:0000256" key="9">
    <source>
        <dbReference type="ARBA" id="ARBA00048721"/>
    </source>
</evidence>
<evidence type="ECO:0000256" key="3">
    <source>
        <dbReference type="ARBA" id="ARBA00022642"/>
    </source>
</evidence>
<dbReference type="CDD" id="cd02165">
    <property type="entry name" value="NMNAT"/>
    <property type="match status" value="1"/>
</dbReference>
<dbReference type="NCBIfam" id="TIGR00482">
    <property type="entry name" value="nicotinate (nicotinamide) nucleotide adenylyltransferase"/>
    <property type="match status" value="1"/>
</dbReference>
<dbReference type="EMBL" id="JANFZH010000031">
    <property type="protein sequence ID" value="MCQ4840808.1"/>
    <property type="molecule type" value="Genomic_DNA"/>
</dbReference>
<comment type="caution">
    <text evidence="12">The sequence shown here is derived from an EMBL/GenBank/DDBJ whole genome shotgun (WGS) entry which is preliminary data.</text>
</comment>
<comment type="function">
    <text evidence="1 10">Catalyzes the reversible adenylation of nicotinate mononucleotide (NaMN) to nicotinic acid adenine dinucleotide (NaAD).</text>
</comment>
<comment type="pathway">
    <text evidence="2 10">Cofactor biosynthesis; NAD(+) biosynthesis; deamido-NAD(+) from nicotinate D-ribonucleotide: step 1/1.</text>
</comment>
<keyword evidence="7 10" id="KW-0067">ATP-binding</keyword>
<evidence type="ECO:0000256" key="8">
    <source>
        <dbReference type="ARBA" id="ARBA00023027"/>
    </source>
</evidence>
<evidence type="ECO:0000313" key="13">
    <source>
        <dbReference type="Proteomes" id="UP001524473"/>
    </source>
</evidence>
<proteinExistence type="inferred from homology"/>
<evidence type="ECO:0000256" key="5">
    <source>
        <dbReference type="ARBA" id="ARBA00022695"/>
    </source>
</evidence>
<dbReference type="RefSeq" id="WP_066862900.1">
    <property type="nucleotide sequence ID" value="NZ_CABKVV010000013.1"/>
</dbReference>
<evidence type="ECO:0000256" key="4">
    <source>
        <dbReference type="ARBA" id="ARBA00022679"/>
    </source>
</evidence>
<dbReference type="PANTHER" id="PTHR39321">
    <property type="entry name" value="NICOTINATE-NUCLEOTIDE ADENYLYLTRANSFERASE-RELATED"/>
    <property type="match status" value="1"/>
</dbReference>
<keyword evidence="5 10" id="KW-0548">Nucleotidyltransferase</keyword>
<dbReference type="InterPro" id="IPR004821">
    <property type="entry name" value="Cyt_trans-like"/>
</dbReference>
<dbReference type="SUPFAM" id="SSF52374">
    <property type="entry name" value="Nucleotidylyl transferase"/>
    <property type="match status" value="1"/>
</dbReference>
<feature type="domain" description="Cytidyltransferase-like" evidence="11">
    <location>
        <begin position="5"/>
        <end position="174"/>
    </location>
</feature>
<keyword evidence="4 10" id="KW-0808">Transferase</keyword>
<evidence type="ECO:0000256" key="2">
    <source>
        <dbReference type="ARBA" id="ARBA00005019"/>
    </source>
</evidence>
<dbReference type="InterPro" id="IPR005248">
    <property type="entry name" value="NadD/NMNAT"/>
</dbReference>
<keyword evidence="3 10" id="KW-0662">Pyridine nucleotide biosynthesis</keyword>
<evidence type="ECO:0000256" key="7">
    <source>
        <dbReference type="ARBA" id="ARBA00022840"/>
    </source>
</evidence>
<comment type="similarity">
    <text evidence="10">Belongs to the NadD family.</text>
</comment>
<dbReference type="HAMAP" id="MF_00244">
    <property type="entry name" value="NaMN_adenylyltr"/>
    <property type="match status" value="1"/>
</dbReference>
<dbReference type="EC" id="2.7.7.18" evidence="10"/>
<evidence type="ECO:0000256" key="10">
    <source>
        <dbReference type="HAMAP-Rule" id="MF_00244"/>
    </source>
</evidence>
<evidence type="ECO:0000256" key="1">
    <source>
        <dbReference type="ARBA" id="ARBA00002324"/>
    </source>
</evidence>
<reference evidence="12 13" key="1">
    <citation type="submission" date="2022-06" db="EMBL/GenBank/DDBJ databases">
        <title>Isolation of gut microbiota from human fecal samples.</title>
        <authorList>
            <person name="Pamer E.G."/>
            <person name="Barat B."/>
            <person name="Waligurski E."/>
            <person name="Medina S."/>
            <person name="Paddock L."/>
            <person name="Mostad J."/>
        </authorList>
    </citation>
    <scope>NUCLEOTIDE SEQUENCE [LARGE SCALE GENOMIC DNA]</scope>
    <source>
        <strain evidence="12 13">DFI.9.73</strain>
    </source>
</reference>
<keyword evidence="13" id="KW-1185">Reference proteome</keyword>
<dbReference type="NCBIfam" id="TIGR00125">
    <property type="entry name" value="cyt_tran_rel"/>
    <property type="match status" value="1"/>
</dbReference>
<protein>
    <recommendedName>
        <fullName evidence="10">Probable nicotinate-nucleotide adenylyltransferase</fullName>
        <ecNumber evidence="10">2.7.7.18</ecNumber>
    </recommendedName>
    <alternativeName>
        <fullName evidence="10">Deamido-NAD(+) diphosphorylase</fullName>
    </alternativeName>
    <alternativeName>
        <fullName evidence="10">Deamido-NAD(+) pyrophosphorylase</fullName>
    </alternativeName>
    <alternativeName>
        <fullName evidence="10">Nicotinate mononucleotide adenylyltransferase</fullName>
        <shortName evidence="10">NaMN adenylyltransferase</shortName>
    </alternativeName>
</protein>